<dbReference type="RefSeq" id="WP_111164128.1">
    <property type="nucleotide sequence ID" value="NZ_PCDP01000076.1"/>
</dbReference>
<sequence>MPEHARIYGTNFTHAADELVIEPALRKLRWMCIGCDAEMNSVAWDPKRTFKMSPHFRIEGSHDVDCDGAEFRRLRGGAVYIGRHSDGMPKKLRLLELRDEDEKVSTASVAATMPTTNRDVGSNLQRPRSDGTFNMIARSYVMFPKQHHEKLEILNWKPESYKRLFWRLLNYGEMGPPEIPSHCIFFGPVATDAATIGVDNILTVFLRRGWWQTPTNDKEKGRWGSRFSISVDLSRQKDRHKKTITNNVSEWIAEQRQNSSGNEEVCAFFIGHRETNQPLEFVVPDPRLLCFLATPKTLFAAKPSKPLA</sequence>
<reference evidence="1 2" key="1">
    <citation type="journal article" date="2018" name="Sci. Rep.">
        <title>Rhizobium tumorigenes sp. nov., a novel plant tumorigenic bacterium isolated from cane gall tumors on thornless blackberry.</title>
        <authorList>
            <person name="Kuzmanovi N."/>
            <person name="Smalla K."/>
            <person name="Gronow S."/>
            <person name="PuBawska J."/>
        </authorList>
    </citation>
    <scope>NUCLEOTIDE SEQUENCE [LARGE SCALE GENOMIC DNA]</scope>
    <source>
        <strain evidence="1 2">CCBAU 85046</strain>
    </source>
</reference>
<dbReference type="AlphaFoldDB" id="A0A2W4C3M4"/>
<evidence type="ECO:0000313" key="2">
    <source>
        <dbReference type="Proteomes" id="UP000248925"/>
    </source>
</evidence>
<evidence type="ECO:0000313" key="1">
    <source>
        <dbReference type="EMBL" id="PZM08087.1"/>
    </source>
</evidence>
<gene>
    <name evidence="1" type="ORF">CPY51_30560</name>
</gene>
<organism evidence="1 2">
    <name type="scientific">Rhizobium tubonense</name>
    <dbReference type="NCBI Taxonomy" id="484088"/>
    <lineage>
        <taxon>Bacteria</taxon>
        <taxon>Pseudomonadati</taxon>
        <taxon>Pseudomonadota</taxon>
        <taxon>Alphaproteobacteria</taxon>
        <taxon>Hyphomicrobiales</taxon>
        <taxon>Rhizobiaceae</taxon>
        <taxon>Rhizobium/Agrobacterium group</taxon>
        <taxon>Rhizobium</taxon>
    </lineage>
</organism>
<protein>
    <submittedName>
        <fullName evidence="1">Uncharacterized protein</fullName>
    </submittedName>
</protein>
<accession>A0A2W4C3M4</accession>
<proteinExistence type="predicted"/>
<keyword evidence="2" id="KW-1185">Reference proteome</keyword>
<dbReference type="Proteomes" id="UP000248925">
    <property type="component" value="Unassembled WGS sequence"/>
</dbReference>
<dbReference type="EMBL" id="PCDP01000076">
    <property type="protein sequence ID" value="PZM08087.1"/>
    <property type="molecule type" value="Genomic_DNA"/>
</dbReference>
<name>A0A2W4C3M4_9HYPH</name>
<comment type="caution">
    <text evidence="1">The sequence shown here is derived from an EMBL/GenBank/DDBJ whole genome shotgun (WGS) entry which is preliminary data.</text>
</comment>